<dbReference type="Proteomes" id="UP000076837">
    <property type="component" value="Unassembled WGS sequence"/>
</dbReference>
<proteinExistence type="predicted"/>
<name>A0A163ASJ2_DIDRA</name>
<gene>
    <name evidence="2" type="ORF">ST47_g7513</name>
</gene>
<evidence type="ECO:0000313" key="3">
    <source>
        <dbReference type="Proteomes" id="UP000076837"/>
    </source>
</evidence>
<reference evidence="2 3" key="1">
    <citation type="journal article" date="2016" name="Sci. Rep.">
        <title>Draft genome sequencing and secretome analysis of fungal phytopathogen Ascochyta rabiei provides insight into the necrotrophic effector repertoire.</title>
        <authorList>
            <person name="Verma S."/>
            <person name="Gazara R.K."/>
            <person name="Nizam S."/>
            <person name="Parween S."/>
            <person name="Chattopadhyay D."/>
            <person name="Verma P.K."/>
        </authorList>
    </citation>
    <scope>NUCLEOTIDE SEQUENCE [LARGE SCALE GENOMIC DNA]</scope>
    <source>
        <strain evidence="2 3">ArDII</strain>
    </source>
</reference>
<dbReference type="EMBL" id="JYNV01000247">
    <property type="protein sequence ID" value="KZM21358.1"/>
    <property type="molecule type" value="Genomic_DNA"/>
</dbReference>
<evidence type="ECO:0000256" key="1">
    <source>
        <dbReference type="SAM" id="MobiDB-lite"/>
    </source>
</evidence>
<feature type="compositionally biased region" description="Low complexity" evidence="1">
    <location>
        <begin position="223"/>
        <end position="235"/>
    </location>
</feature>
<feature type="region of interest" description="Disordered" evidence="1">
    <location>
        <begin position="184"/>
        <end position="204"/>
    </location>
</feature>
<protein>
    <submittedName>
        <fullName evidence="2">Uncharacterized protein</fullName>
    </submittedName>
</protein>
<organism evidence="2 3">
    <name type="scientific">Didymella rabiei</name>
    <name type="common">Chickpea ascochyta blight fungus</name>
    <name type="synonym">Mycosphaerella rabiei</name>
    <dbReference type="NCBI Taxonomy" id="5454"/>
    <lineage>
        <taxon>Eukaryota</taxon>
        <taxon>Fungi</taxon>
        <taxon>Dikarya</taxon>
        <taxon>Ascomycota</taxon>
        <taxon>Pezizomycotina</taxon>
        <taxon>Dothideomycetes</taxon>
        <taxon>Pleosporomycetidae</taxon>
        <taxon>Pleosporales</taxon>
        <taxon>Pleosporineae</taxon>
        <taxon>Didymellaceae</taxon>
        <taxon>Ascochyta</taxon>
    </lineage>
</organism>
<accession>A0A163ASJ2</accession>
<feature type="region of interest" description="Disordered" evidence="1">
    <location>
        <begin position="220"/>
        <end position="248"/>
    </location>
</feature>
<keyword evidence="3" id="KW-1185">Reference proteome</keyword>
<feature type="region of interest" description="Disordered" evidence="1">
    <location>
        <begin position="108"/>
        <end position="135"/>
    </location>
</feature>
<dbReference type="OrthoDB" id="10591013at2759"/>
<feature type="compositionally biased region" description="Low complexity" evidence="1">
    <location>
        <begin position="125"/>
        <end position="135"/>
    </location>
</feature>
<dbReference type="AlphaFoldDB" id="A0A163ASJ2"/>
<feature type="compositionally biased region" description="Polar residues" evidence="1">
    <location>
        <begin position="1"/>
        <end position="20"/>
    </location>
</feature>
<evidence type="ECO:0000313" key="2">
    <source>
        <dbReference type="EMBL" id="KZM21358.1"/>
    </source>
</evidence>
<sequence>MSDTPDTATHEYNTSATYSPKSGDKTVAQLRQHFEQPPPTQIDNRPARSMLPGRGYQKTEDNVLPALTFDSESELPVNRKTRSPSPSNDLESLRPTVYIADHPGLTIDGATAESSRRFNIEEENPTTSSSKNTNNVGLTSQKFVWVKDGVRVVDFAYAHAAPSAMLSPMADVKRVRLLSKFGHAHESESDVSDTSAQAPTDLGERKPALKTKIADFRAEKLNDSQSSSEDSLLLLPASVSTPPERGEDLTDCYSLSTEDLLLFPKSVYTPLSTGDRDVVHVSDEEPMLMFLLATVYTPVDSEVKDIVQGSDNLSLVHVPANFGGRHAHEHDA</sequence>
<comment type="caution">
    <text evidence="2">The sequence shown here is derived from an EMBL/GenBank/DDBJ whole genome shotgun (WGS) entry which is preliminary data.</text>
</comment>
<feature type="region of interest" description="Disordered" evidence="1">
    <location>
        <begin position="1"/>
        <end position="91"/>
    </location>
</feature>